<dbReference type="RefSeq" id="WP_005357051.1">
    <property type="nucleotide sequence ID" value="NZ_APVG01000043.1"/>
</dbReference>
<dbReference type="AlphaFoldDB" id="N9TYF2"/>
<protein>
    <submittedName>
        <fullName evidence="1">Uncharacterized protein</fullName>
    </submittedName>
</protein>
<name>N9TYF2_9GAMM</name>
<dbReference type="EMBL" id="APVG01000043">
    <property type="protein sequence ID" value="ENY71134.1"/>
    <property type="molecule type" value="Genomic_DNA"/>
</dbReference>
<sequence>MDEMMKNYLPAIDIMMCHLGFSFEQACDELGLTPHEQQALIAMQQREHID</sequence>
<comment type="caution">
    <text evidence="1">The sequence shown here is derived from an EMBL/GenBank/DDBJ whole genome shotgun (WGS) entry which is preliminary data.</text>
</comment>
<dbReference type="PATRIC" id="fig|1268237.3.peg.2903"/>
<accession>N9TYF2</accession>
<evidence type="ECO:0000313" key="1">
    <source>
        <dbReference type="EMBL" id="ENY71134.1"/>
    </source>
</evidence>
<evidence type="ECO:0000313" key="2">
    <source>
        <dbReference type="Proteomes" id="UP000023775"/>
    </source>
</evidence>
<proteinExistence type="predicted"/>
<organism evidence="1 2">
    <name type="scientific">Aeromonas diversa CDC 2478-85</name>
    <dbReference type="NCBI Taxonomy" id="1268237"/>
    <lineage>
        <taxon>Bacteria</taxon>
        <taxon>Pseudomonadati</taxon>
        <taxon>Pseudomonadota</taxon>
        <taxon>Gammaproteobacteria</taxon>
        <taxon>Aeromonadales</taxon>
        <taxon>Aeromonadaceae</taxon>
        <taxon>Aeromonas</taxon>
    </lineage>
</organism>
<keyword evidence="2" id="KW-1185">Reference proteome</keyword>
<gene>
    <name evidence="1" type="ORF">G114_14736</name>
</gene>
<dbReference type="Proteomes" id="UP000023775">
    <property type="component" value="Unassembled WGS sequence"/>
</dbReference>
<reference evidence="1 2" key="1">
    <citation type="journal article" date="2013" name="Genome Announc.">
        <title>Draft Genome Sequence of the Aeromonas diversa Type Strain.</title>
        <authorList>
            <person name="Farfan M."/>
            <person name="Spataro N."/>
            <person name="Sanglas A."/>
            <person name="Albarral V."/>
            <person name="Loren J.G."/>
            <person name="Bosch E."/>
            <person name="Fuste M.C."/>
        </authorList>
    </citation>
    <scope>NUCLEOTIDE SEQUENCE [LARGE SCALE GENOMIC DNA]</scope>
    <source>
        <strain evidence="1 2">2478-85</strain>
    </source>
</reference>